<evidence type="ECO:0000313" key="5">
    <source>
        <dbReference type="EMBL" id="KAL1864040.1"/>
    </source>
</evidence>
<feature type="domain" description="F-box" evidence="3">
    <location>
        <begin position="99"/>
        <end position="144"/>
    </location>
</feature>
<protein>
    <recommendedName>
        <fullName evidence="7">F-box domain-containing protein</fullName>
    </recommendedName>
</protein>
<evidence type="ECO:0000313" key="6">
    <source>
        <dbReference type="Proteomes" id="UP001586593"/>
    </source>
</evidence>
<dbReference type="InterPro" id="IPR057207">
    <property type="entry name" value="FBXL15_LRR"/>
</dbReference>
<dbReference type="InterPro" id="IPR006553">
    <property type="entry name" value="Leu-rich_rpt_Cys-con_subtyp"/>
</dbReference>
<keyword evidence="1" id="KW-0833">Ubl conjugation pathway</keyword>
<dbReference type="SMART" id="SM00367">
    <property type="entry name" value="LRR_CC"/>
    <property type="match status" value="12"/>
</dbReference>
<evidence type="ECO:0000256" key="1">
    <source>
        <dbReference type="ARBA" id="ARBA00022786"/>
    </source>
</evidence>
<gene>
    <name evidence="5" type="ORF">VTK73DRAFT_6260</name>
</gene>
<comment type="caution">
    <text evidence="5">The sequence shown here is derived from an EMBL/GenBank/DDBJ whole genome shotgun (WGS) entry which is preliminary data.</text>
</comment>
<organism evidence="5 6">
    <name type="scientific">Phialemonium thermophilum</name>
    <dbReference type="NCBI Taxonomy" id="223376"/>
    <lineage>
        <taxon>Eukaryota</taxon>
        <taxon>Fungi</taxon>
        <taxon>Dikarya</taxon>
        <taxon>Ascomycota</taxon>
        <taxon>Pezizomycotina</taxon>
        <taxon>Sordariomycetes</taxon>
        <taxon>Sordariomycetidae</taxon>
        <taxon>Cephalothecales</taxon>
        <taxon>Cephalothecaceae</taxon>
        <taxon>Phialemonium</taxon>
    </lineage>
</organism>
<feature type="compositionally biased region" description="Pro residues" evidence="2">
    <location>
        <begin position="681"/>
        <end position="692"/>
    </location>
</feature>
<dbReference type="InterPro" id="IPR032675">
    <property type="entry name" value="LRR_dom_sf"/>
</dbReference>
<dbReference type="SUPFAM" id="SSF81383">
    <property type="entry name" value="F-box domain"/>
    <property type="match status" value="1"/>
</dbReference>
<dbReference type="SUPFAM" id="SSF52047">
    <property type="entry name" value="RNI-like"/>
    <property type="match status" value="1"/>
</dbReference>
<name>A0ABR3WK63_9PEZI</name>
<evidence type="ECO:0000259" key="4">
    <source>
        <dbReference type="Pfam" id="PF25372"/>
    </source>
</evidence>
<feature type="compositionally biased region" description="Low complexity" evidence="2">
    <location>
        <begin position="776"/>
        <end position="793"/>
    </location>
</feature>
<dbReference type="InterPro" id="IPR001810">
    <property type="entry name" value="F-box_dom"/>
</dbReference>
<evidence type="ECO:0008006" key="7">
    <source>
        <dbReference type="Google" id="ProtNLM"/>
    </source>
</evidence>
<dbReference type="PANTHER" id="PTHR13382">
    <property type="entry name" value="MITOCHONDRIAL ATP SYNTHASE COUPLING FACTOR B"/>
    <property type="match status" value="1"/>
</dbReference>
<evidence type="ECO:0000256" key="2">
    <source>
        <dbReference type="SAM" id="MobiDB-lite"/>
    </source>
</evidence>
<dbReference type="Pfam" id="PF25372">
    <property type="entry name" value="DUF7885"/>
    <property type="match status" value="1"/>
</dbReference>
<feature type="domain" description="F-box/LRR-repeat protein 15-like leucin rich repeat" evidence="4">
    <location>
        <begin position="232"/>
        <end position="453"/>
    </location>
</feature>
<dbReference type="Gene3D" id="3.80.10.10">
    <property type="entry name" value="Ribonuclease Inhibitor"/>
    <property type="match status" value="3"/>
</dbReference>
<dbReference type="InterPro" id="IPR050648">
    <property type="entry name" value="F-box_LRR-repeat"/>
</dbReference>
<evidence type="ECO:0000259" key="3">
    <source>
        <dbReference type="Pfam" id="PF12937"/>
    </source>
</evidence>
<dbReference type="Pfam" id="PF12937">
    <property type="entry name" value="F-box-like"/>
    <property type="match status" value="1"/>
</dbReference>
<dbReference type="PANTHER" id="PTHR13382:SF67">
    <property type="entry name" value="SCF E3 UBIQUITIN LIGASE COMPLEX F-BOX PROTEIN POF2"/>
    <property type="match status" value="1"/>
</dbReference>
<dbReference type="InterPro" id="IPR036047">
    <property type="entry name" value="F-box-like_dom_sf"/>
</dbReference>
<dbReference type="Proteomes" id="UP001586593">
    <property type="component" value="Unassembled WGS sequence"/>
</dbReference>
<feature type="compositionally biased region" description="Low complexity" evidence="2">
    <location>
        <begin position="34"/>
        <end position="62"/>
    </location>
</feature>
<reference evidence="5 6" key="1">
    <citation type="journal article" date="2024" name="Commun. Biol.">
        <title>Comparative genomic analysis of thermophilic fungi reveals convergent evolutionary adaptations and gene losses.</title>
        <authorList>
            <person name="Steindorff A.S."/>
            <person name="Aguilar-Pontes M.V."/>
            <person name="Robinson A.J."/>
            <person name="Andreopoulos B."/>
            <person name="LaButti K."/>
            <person name="Kuo A."/>
            <person name="Mondo S."/>
            <person name="Riley R."/>
            <person name="Otillar R."/>
            <person name="Haridas S."/>
            <person name="Lipzen A."/>
            <person name="Grimwood J."/>
            <person name="Schmutz J."/>
            <person name="Clum A."/>
            <person name="Reid I.D."/>
            <person name="Moisan M.C."/>
            <person name="Butler G."/>
            <person name="Nguyen T.T.M."/>
            <person name="Dewar K."/>
            <person name="Conant G."/>
            <person name="Drula E."/>
            <person name="Henrissat B."/>
            <person name="Hansel C."/>
            <person name="Singer S."/>
            <person name="Hutchinson M.I."/>
            <person name="de Vries R.P."/>
            <person name="Natvig D.O."/>
            <person name="Powell A.J."/>
            <person name="Tsang A."/>
            <person name="Grigoriev I.V."/>
        </authorList>
    </citation>
    <scope>NUCLEOTIDE SEQUENCE [LARGE SCALE GENOMIC DNA]</scope>
    <source>
        <strain evidence="5 6">ATCC 24622</strain>
    </source>
</reference>
<feature type="region of interest" description="Disordered" evidence="2">
    <location>
        <begin position="773"/>
        <end position="793"/>
    </location>
</feature>
<feature type="region of interest" description="Disordered" evidence="2">
    <location>
        <begin position="32"/>
        <end position="73"/>
    </location>
</feature>
<dbReference type="EMBL" id="JAZHXJ010000352">
    <property type="protein sequence ID" value="KAL1864040.1"/>
    <property type="molecule type" value="Genomic_DNA"/>
</dbReference>
<keyword evidence="6" id="KW-1185">Reference proteome</keyword>
<sequence length="836" mass="89245">MMRQHPSLDVIAAQRARRLQLADVDMAQPAVDVGGDAHAGTSAAAAQSDSRSTSSASSPAPADNEESDFFLAPNDSQSSLGVPNLQDMQVSDDDCIPPIHRLPNEILISIFSKLSHPADLLRCMLTCRRWARNAVDILWHRPSCTNWQRHASICQTLGQENPTFAYRDFIKRLNMAALADKVNDGSVMPLTVCTRVERLTLTNCKGLTDTGLIGLVQNNSHLLALDISNDEQITEASIFAIAENCRRLQGLNVSGCVRISNESMIKLAENCRFLKRLKLNDCRQLTDEAILAFAEHCPNILEIDLHQCRLLGNEPVTALLTKGQCLRELRLANCELIDDSAFLSLPANRTYEHLRILDLTSCVRLTDRAVEKIVDVAPRLRNVVLAKCRNLTDAAVFAISRLGKNLHFIHLGHCGNITDEAVKRLVQCCNRIRYIDLGCCVNLTDQSVTRLATLPKLKRIGLVKCANITDASVDALARANQRIRQRRDADGNIIPGEHYTSSHSSLERVHLSYCTSLTLKSIIGLLNACPRLTHLSLTGVQAFLRDDLEQFCRDAPPEFNEHQRQVFCVFSGQGVINLRRHLNTDPAFAHFREPTFGEVRPRAVHAGVQGGQANGAAFAAPGQTHGDAAFDEGEPDVIEDDDGLDGSEMTVDAQPLLVNPVHLHSAPGAVGAAGAAAQAGIPPPPPPAPAPPGDTSANRGDAFATVLQGGQFSGDGMTELPPVATNTAASNEAMLNAHAVQNNAAGPSVQGASTAAIGLGQAGLHPFHQSSTSLHASVAGPASSASGASTASPHGLGLAGNAGTSTTLEALLVQTAAHAEAGSYPGGGPDTNLPLD</sequence>
<proteinExistence type="predicted"/>
<feature type="region of interest" description="Disordered" evidence="2">
    <location>
        <begin position="674"/>
        <end position="700"/>
    </location>
</feature>
<accession>A0ABR3WK63</accession>